<feature type="non-terminal residue" evidence="1">
    <location>
        <position position="97"/>
    </location>
</feature>
<proteinExistence type="predicted"/>
<gene>
    <name evidence="1" type="ORF">C7B64_23615</name>
</gene>
<accession>A0A2T1BWT5</accession>
<reference evidence="1 2" key="2">
    <citation type="submission" date="2018-03" db="EMBL/GenBank/DDBJ databases">
        <title>The ancient ancestry and fast evolution of plastids.</title>
        <authorList>
            <person name="Moore K.R."/>
            <person name="Magnabosco C."/>
            <person name="Momper L."/>
            <person name="Gold D.A."/>
            <person name="Bosak T."/>
            <person name="Fournier G.P."/>
        </authorList>
    </citation>
    <scope>NUCLEOTIDE SEQUENCE [LARGE SCALE GENOMIC DNA]</scope>
    <source>
        <strain evidence="1 2">CCAP 1448/3</strain>
    </source>
</reference>
<evidence type="ECO:0000313" key="1">
    <source>
        <dbReference type="EMBL" id="PSB00418.1"/>
    </source>
</evidence>
<name>A0A2T1BWT5_9CYAN</name>
<sequence length="97" mass="10981">MNSETAETPEPIFPVESEIRATDLSQEETVESEILAEELALNLPETPEPELELNLAAKEPEEVIATTVTPKIMPVAELEYQEQLLRESIEKLQLEYE</sequence>
<organism evidence="1 2">
    <name type="scientific">Merismopedia glauca CCAP 1448/3</name>
    <dbReference type="NCBI Taxonomy" id="1296344"/>
    <lineage>
        <taxon>Bacteria</taxon>
        <taxon>Bacillati</taxon>
        <taxon>Cyanobacteriota</taxon>
        <taxon>Cyanophyceae</taxon>
        <taxon>Synechococcales</taxon>
        <taxon>Merismopediaceae</taxon>
        <taxon>Merismopedia</taxon>
    </lineage>
</organism>
<keyword evidence="2" id="KW-1185">Reference proteome</keyword>
<reference evidence="1 2" key="1">
    <citation type="submission" date="2018-02" db="EMBL/GenBank/DDBJ databases">
        <authorList>
            <person name="Cohen D.B."/>
            <person name="Kent A.D."/>
        </authorList>
    </citation>
    <scope>NUCLEOTIDE SEQUENCE [LARGE SCALE GENOMIC DNA]</scope>
    <source>
        <strain evidence="1 2">CCAP 1448/3</strain>
    </source>
</reference>
<dbReference type="EMBL" id="PVWJ01000220">
    <property type="protein sequence ID" value="PSB00418.1"/>
    <property type="molecule type" value="Genomic_DNA"/>
</dbReference>
<dbReference type="RefSeq" id="WP_219884787.1">
    <property type="nucleotide sequence ID" value="NZ_CAWNTC010000041.1"/>
</dbReference>
<dbReference type="Proteomes" id="UP000238762">
    <property type="component" value="Unassembled WGS sequence"/>
</dbReference>
<protein>
    <submittedName>
        <fullName evidence="1">Uncharacterized protein</fullName>
    </submittedName>
</protein>
<evidence type="ECO:0000313" key="2">
    <source>
        <dbReference type="Proteomes" id="UP000238762"/>
    </source>
</evidence>
<comment type="caution">
    <text evidence="1">The sequence shown here is derived from an EMBL/GenBank/DDBJ whole genome shotgun (WGS) entry which is preliminary data.</text>
</comment>
<dbReference type="AlphaFoldDB" id="A0A2T1BWT5"/>